<dbReference type="PANTHER" id="PTHR42928">
    <property type="entry name" value="TRICARBOXYLATE-BINDING PROTEIN"/>
    <property type="match status" value="1"/>
</dbReference>
<comment type="similarity">
    <text evidence="1">Belongs to the UPF0065 (bug) family.</text>
</comment>
<accession>A0A2N8KJF1</accession>
<sequence length="337" mass="35143">MPEFSTPAAPALPVRRIARRALALALAALAPLAAAHAQTWPAQPLKAIVPFGPGSSPDQVARIVGEKAGAILGQAIVIENKPGASGNIGTYAIANAKPDGYTFGVSITGPLVNNTLLFDKLPYAPATDLSPLTLAVHQPNVLVVPAAAGIGSVGQLLQALKQNPDKYNFPSPGAGTVSHLAVELMLQQIGARATHVPYPSSPAALSSLLSGDTQFAALPPIAVMPMVKDGRLKALAVTSSKRSALLPDIPTLAEAGVPDIEGSAWIGFVISSRAPADVRKKLSDALIQAVRDPEVAKRLQAQFMDPVGDTPAEFRAYMDDELNRWAPLIRKLGIKAQ</sequence>
<dbReference type="Proteomes" id="UP000235994">
    <property type="component" value="Unassembled WGS sequence"/>
</dbReference>
<feature type="signal peptide" evidence="2">
    <location>
        <begin position="1"/>
        <end position="37"/>
    </location>
</feature>
<evidence type="ECO:0000313" key="3">
    <source>
        <dbReference type="EMBL" id="PND33568.1"/>
    </source>
</evidence>
<dbReference type="SUPFAM" id="SSF53850">
    <property type="entry name" value="Periplasmic binding protein-like II"/>
    <property type="match status" value="1"/>
</dbReference>
<dbReference type="InterPro" id="IPR042100">
    <property type="entry name" value="Bug_dom1"/>
</dbReference>
<dbReference type="InterPro" id="IPR005064">
    <property type="entry name" value="BUG"/>
</dbReference>
<keyword evidence="2" id="KW-0732">Signal</keyword>
<dbReference type="Gene3D" id="3.40.190.150">
    <property type="entry name" value="Bordetella uptake gene, domain 1"/>
    <property type="match status" value="1"/>
</dbReference>
<dbReference type="Gene3D" id="3.40.190.10">
    <property type="entry name" value="Periplasmic binding protein-like II"/>
    <property type="match status" value="1"/>
</dbReference>
<gene>
    <name evidence="3" type="ORF">C1I89_13935</name>
</gene>
<dbReference type="EMBL" id="POQS01000003">
    <property type="protein sequence ID" value="PND33568.1"/>
    <property type="molecule type" value="Genomic_DNA"/>
</dbReference>
<dbReference type="RefSeq" id="WP_102773349.1">
    <property type="nucleotide sequence ID" value="NZ_POQS01000003.1"/>
</dbReference>
<dbReference type="PIRSF" id="PIRSF017082">
    <property type="entry name" value="YflP"/>
    <property type="match status" value="1"/>
</dbReference>
<protein>
    <submittedName>
        <fullName evidence="3">ABC transporter substrate-binding protein</fullName>
    </submittedName>
</protein>
<reference evidence="3 4" key="1">
    <citation type="submission" date="2018-01" db="EMBL/GenBank/DDBJ databases">
        <title>The draft genome of an aniline degradation strain ANB-1.</title>
        <authorList>
            <person name="Zhang L."/>
            <person name="Jiang J."/>
        </authorList>
    </citation>
    <scope>NUCLEOTIDE SEQUENCE [LARGE SCALE GENOMIC DNA]</scope>
    <source>
        <strain evidence="3 4">ANB-1</strain>
    </source>
</reference>
<keyword evidence="4" id="KW-1185">Reference proteome</keyword>
<evidence type="ECO:0000313" key="4">
    <source>
        <dbReference type="Proteomes" id="UP000235994"/>
    </source>
</evidence>
<name>A0A2N8KJF1_9BURK</name>
<dbReference type="Pfam" id="PF03401">
    <property type="entry name" value="TctC"/>
    <property type="match status" value="1"/>
</dbReference>
<feature type="chain" id="PRO_5014860483" evidence="2">
    <location>
        <begin position="38"/>
        <end position="337"/>
    </location>
</feature>
<evidence type="ECO:0000256" key="1">
    <source>
        <dbReference type="ARBA" id="ARBA00006987"/>
    </source>
</evidence>
<proteinExistence type="inferred from homology"/>
<dbReference type="AlphaFoldDB" id="A0A2N8KJF1"/>
<comment type="caution">
    <text evidence="3">The sequence shown here is derived from an EMBL/GenBank/DDBJ whole genome shotgun (WGS) entry which is preliminary data.</text>
</comment>
<evidence type="ECO:0000256" key="2">
    <source>
        <dbReference type="SAM" id="SignalP"/>
    </source>
</evidence>
<dbReference type="PANTHER" id="PTHR42928:SF5">
    <property type="entry name" value="BLR1237 PROTEIN"/>
    <property type="match status" value="1"/>
</dbReference>
<organism evidence="3 4">
    <name type="scientific">Achromobacter pulmonis</name>
    <dbReference type="NCBI Taxonomy" id="1389932"/>
    <lineage>
        <taxon>Bacteria</taxon>
        <taxon>Pseudomonadati</taxon>
        <taxon>Pseudomonadota</taxon>
        <taxon>Betaproteobacteria</taxon>
        <taxon>Burkholderiales</taxon>
        <taxon>Alcaligenaceae</taxon>
        <taxon>Achromobacter</taxon>
    </lineage>
</organism>
<dbReference type="CDD" id="cd07012">
    <property type="entry name" value="PBP2_Bug_TTT"/>
    <property type="match status" value="1"/>
</dbReference>